<evidence type="ECO:0000256" key="1">
    <source>
        <dbReference type="SAM" id="MobiDB-lite"/>
    </source>
</evidence>
<feature type="compositionally biased region" description="Pro residues" evidence="1">
    <location>
        <begin position="41"/>
        <end position="57"/>
    </location>
</feature>
<dbReference type="RefSeq" id="XP_007311318.1">
    <property type="nucleotide sequence ID" value="XM_007311256.1"/>
</dbReference>
<dbReference type="OrthoDB" id="296793at2759"/>
<feature type="compositionally biased region" description="Low complexity" evidence="1">
    <location>
        <begin position="24"/>
        <end position="40"/>
    </location>
</feature>
<evidence type="ECO:0000259" key="2">
    <source>
        <dbReference type="Pfam" id="PF04136"/>
    </source>
</evidence>
<feature type="region of interest" description="Disordered" evidence="1">
    <location>
        <begin position="1"/>
        <end position="67"/>
    </location>
</feature>
<evidence type="ECO:0000313" key="3">
    <source>
        <dbReference type="EMBL" id="EIM79518.1"/>
    </source>
</evidence>
<dbReference type="EMBL" id="JH687403">
    <property type="protein sequence ID" value="EIM79518.1"/>
    <property type="molecule type" value="Genomic_DNA"/>
</dbReference>
<reference evidence="4" key="1">
    <citation type="journal article" date="2012" name="Science">
        <title>The Paleozoic origin of enzymatic lignin decomposition reconstructed from 31 fungal genomes.</title>
        <authorList>
            <person name="Floudas D."/>
            <person name="Binder M."/>
            <person name="Riley R."/>
            <person name="Barry K."/>
            <person name="Blanchette R.A."/>
            <person name="Henrissat B."/>
            <person name="Martinez A.T."/>
            <person name="Otillar R."/>
            <person name="Spatafora J.W."/>
            <person name="Yadav J.S."/>
            <person name="Aerts A."/>
            <person name="Benoit I."/>
            <person name="Boyd A."/>
            <person name="Carlson A."/>
            <person name="Copeland A."/>
            <person name="Coutinho P.M."/>
            <person name="de Vries R.P."/>
            <person name="Ferreira P."/>
            <person name="Findley K."/>
            <person name="Foster B."/>
            <person name="Gaskell J."/>
            <person name="Glotzer D."/>
            <person name="Gorecki P."/>
            <person name="Heitman J."/>
            <person name="Hesse C."/>
            <person name="Hori C."/>
            <person name="Igarashi K."/>
            <person name="Jurgens J.A."/>
            <person name="Kallen N."/>
            <person name="Kersten P."/>
            <person name="Kohler A."/>
            <person name="Kuees U."/>
            <person name="Kumar T.K.A."/>
            <person name="Kuo A."/>
            <person name="LaButti K."/>
            <person name="Larrondo L.F."/>
            <person name="Lindquist E."/>
            <person name="Ling A."/>
            <person name="Lombard V."/>
            <person name="Lucas S."/>
            <person name="Lundell T."/>
            <person name="Martin R."/>
            <person name="McLaughlin D.J."/>
            <person name="Morgenstern I."/>
            <person name="Morin E."/>
            <person name="Murat C."/>
            <person name="Nagy L.G."/>
            <person name="Nolan M."/>
            <person name="Ohm R.A."/>
            <person name="Patyshakuliyeva A."/>
            <person name="Rokas A."/>
            <person name="Ruiz-Duenas F.J."/>
            <person name="Sabat G."/>
            <person name="Salamov A."/>
            <person name="Samejima M."/>
            <person name="Schmutz J."/>
            <person name="Slot J.C."/>
            <person name="St John F."/>
            <person name="Stenlid J."/>
            <person name="Sun H."/>
            <person name="Sun S."/>
            <person name="Syed K."/>
            <person name="Tsang A."/>
            <person name="Wiebenga A."/>
            <person name="Young D."/>
            <person name="Pisabarro A."/>
            <person name="Eastwood D.C."/>
            <person name="Martin F."/>
            <person name="Cullen D."/>
            <person name="Grigoriev I.V."/>
            <person name="Hibbett D.S."/>
        </authorList>
    </citation>
    <scope>NUCLEOTIDE SEQUENCE [LARGE SCALE GENOMIC DNA]</scope>
    <source>
        <strain evidence="4">FP-91666</strain>
    </source>
</reference>
<organism evidence="3 4">
    <name type="scientific">Stereum hirsutum (strain FP-91666)</name>
    <name type="common">White-rot fungus</name>
    <dbReference type="NCBI Taxonomy" id="721885"/>
    <lineage>
        <taxon>Eukaryota</taxon>
        <taxon>Fungi</taxon>
        <taxon>Dikarya</taxon>
        <taxon>Basidiomycota</taxon>
        <taxon>Agaricomycotina</taxon>
        <taxon>Agaricomycetes</taxon>
        <taxon>Russulales</taxon>
        <taxon>Stereaceae</taxon>
        <taxon>Stereum</taxon>
    </lineage>
</organism>
<feature type="compositionally biased region" description="Basic residues" evidence="1">
    <location>
        <begin position="1"/>
        <end position="10"/>
    </location>
</feature>
<evidence type="ECO:0000313" key="4">
    <source>
        <dbReference type="Proteomes" id="UP000053927"/>
    </source>
</evidence>
<keyword evidence="4" id="KW-1185">Reference proteome</keyword>
<gene>
    <name evidence="3" type="ORF">STEHIDRAFT_173053</name>
</gene>
<name>R7RXG7_STEHR</name>
<feature type="domain" description="Conserved oligomeric Golgi complex subunit 3 N-terminal" evidence="2">
    <location>
        <begin position="123"/>
        <end position="191"/>
    </location>
</feature>
<protein>
    <recommendedName>
        <fullName evidence="2">Conserved oligomeric Golgi complex subunit 3 N-terminal domain-containing protein</fullName>
    </recommendedName>
</protein>
<accession>R7RXG7</accession>
<proteinExistence type="predicted"/>
<dbReference type="InterPro" id="IPR048320">
    <property type="entry name" value="COG3_N"/>
</dbReference>
<dbReference type="GeneID" id="18804199"/>
<dbReference type="AlphaFoldDB" id="R7RXG7"/>
<dbReference type="KEGG" id="shs:STEHIDRAFT_173053"/>
<sequence>MGSLKSKKPIRGYPSFSPSLNTEPHPLQHPSQPLPASLASPRPPPRLPTPTSNPPCPYKQYNNPTTGLLSSAAQSQELHLRKYLKGGEHVSGICEMLAMRVAEIRLWKVKDRLVELQDEHVLELEHATRMLNHSDESLVLQIDFPYMLELVDFCIDFLKAHFREAELDLLHFQQCMTRTMTLAGTLFVGSFECRAALFTVRGYRGEKVSWRGEGVEGRAREPRQGDTGEMQLSRAAQHGRAGVVSVLFRFGGRGTLRISSACLHHTTRTDGLPKSTNALTN</sequence>
<dbReference type="Proteomes" id="UP000053927">
    <property type="component" value="Unassembled WGS sequence"/>
</dbReference>
<dbReference type="Pfam" id="PF04136">
    <property type="entry name" value="COG3_N"/>
    <property type="match status" value="1"/>
</dbReference>